<dbReference type="InterPro" id="IPR044053">
    <property type="entry name" value="AsaB-like"/>
</dbReference>
<dbReference type="GO" id="GO:0016491">
    <property type="term" value="F:oxidoreductase activity"/>
    <property type="evidence" value="ECO:0007669"/>
    <property type="project" value="InterPro"/>
</dbReference>
<dbReference type="PANTHER" id="PTHR34598">
    <property type="entry name" value="BLL6449 PROTEIN"/>
    <property type="match status" value="1"/>
</dbReference>
<dbReference type="Proteomes" id="UP001050691">
    <property type="component" value="Unassembled WGS sequence"/>
</dbReference>
<feature type="region of interest" description="Disordered" evidence="2">
    <location>
        <begin position="238"/>
        <end position="263"/>
    </location>
</feature>
<comment type="similarity">
    <text evidence="1">Belongs to the asaB hydroxylase/desaturase family.</text>
</comment>
<comment type="caution">
    <text evidence="3">The sequence shown here is derived from an EMBL/GenBank/DDBJ whole genome shotgun (WGS) entry which is preliminary data.</text>
</comment>
<sequence>MTIPDIFPADLFYSTFPADGSEPFLNMEINPITGFPDSNVTLVPIQCEMTNIRGKEAEFGLDDAGFKYIKHKSSFTDFKNDEEIRRVYYKESMEVIKEHTGARRVVIYDHTIRRHRPADEPETSIQRRPALRVHVDQTPKAAVNRVRRHVPELAEELLKHRFQILNLWRPIGVPALDTPLAICDFRSINWDKDLVPTRLVYTDSVGETCSVAYNPTHKWRYVRGMTPEEAVLIKNADSKKGVARSAPHSAFTDPTTPKDAPPRESIELRALVLYET</sequence>
<evidence type="ECO:0000313" key="4">
    <source>
        <dbReference type="Proteomes" id="UP001050691"/>
    </source>
</evidence>
<dbReference type="AlphaFoldDB" id="A0AAV5ALD6"/>
<evidence type="ECO:0008006" key="5">
    <source>
        <dbReference type="Google" id="ProtNLM"/>
    </source>
</evidence>
<proteinExistence type="inferred from homology"/>
<dbReference type="NCBIfam" id="NF041278">
    <property type="entry name" value="CmcJ_NvfI_EfuI"/>
    <property type="match status" value="1"/>
</dbReference>
<evidence type="ECO:0000256" key="1">
    <source>
        <dbReference type="ARBA" id="ARBA00023604"/>
    </source>
</evidence>
<dbReference type="EMBL" id="BPWL01000011">
    <property type="protein sequence ID" value="GJJ15466.1"/>
    <property type="molecule type" value="Genomic_DNA"/>
</dbReference>
<evidence type="ECO:0000313" key="3">
    <source>
        <dbReference type="EMBL" id="GJJ15466.1"/>
    </source>
</evidence>
<reference evidence="3" key="1">
    <citation type="submission" date="2021-10" db="EMBL/GenBank/DDBJ databases">
        <title>De novo Genome Assembly of Clathrus columnatus (Basidiomycota, Fungi) Using Illumina and Nanopore Sequence Data.</title>
        <authorList>
            <person name="Ogiso-Tanaka E."/>
            <person name="Itagaki H."/>
            <person name="Hosoya T."/>
            <person name="Hosaka K."/>
        </authorList>
    </citation>
    <scope>NUCLEOTIDE SEQUENCE</scope>
    <source>
        <strain evidence="3">MO-923</strain>
    </source>
</reference>
<dbReference type="PANTHER" id="PTHR34598:SF3">
    <property type="entry name" value="OXIDOREDUCTASE AN1597"/>
    <property type="match status" value="1"/>
</dbReference>
<keyword evidence="4" id="KW-1185">Reference proteome</keyword>
<protein>
    <recommendedName>
        <fullName evidence="5">Methyltransferase</fullName>
    </recommendedName>
</protein>
<evidence type="ECO:0000256" key="2">
    <source>
        <dbReference type="SAM" id="MobiDB-lite"/>
    </source>
</evidence>
<name>A0AAV5ALD6_9AGAM</name>
<gene>
    <name evidence="3" type="ORF">Clacol_009744</name>
</gene>
<accession>A0AAV5ALD6</accession>
<organism evidence="3 4">
    <name type="scientific">Clathrus columnatus</name>
    <dbReference type="NCBI Taxonomy" id="1419009"/>
    <lineage>
        <taxon>Eukaryota</taxon>
        <taxon>Fungi</taxon>
        <taxon>Dikarya</taxon>
        <taxon>Basidiomycota</taxon>
        <taxon>Agaricomycotina</taxon>
        <taxon>Agaricomycetes</taxon>
        <taxon>Phallomycetidae</taxon>
        <taxon>Phallales</taxon>
        <taxon>Clathraceae</taxon>
        <taxon>Clathrus</taxon>
    </lineage>
</organism>